<evidence type="ECO:0000313" key="2">
    <source>
        <dbReference type="Proteomes" id="UP001154312"/>
    </source>
</evidence>
<keyword evidence="2" id="KW-1185">Reference proteome</keyword>
<dbReference type="InterPro" id="IPR036746">
    <property type="entry name" value="TT1725-like_sf"/>
</dbReference>
<accession>A0A9X4H3T6</accession>
<protein>
    <submittedName>
        <fullName evidence="1">DUF503 domain-containing protein</fullName>
    </submittedName>
</protein>
<gene>
    <name evidence="1" type="ORF">L7E55_13360</name>
</gene>
<reference evidence="1" key="1">
    <citation type="submission" date="2022-02" db="EMBL/GenBank/DDBJ databases">
        <authorList>
            <person name="Leng L."/>
        </authorList>
    </citation>
    <scope>NUCLEOTIDE SEQUENCE</scope>
    <source>
        <strain evidence="1">JI</strain>
    </source>
</reference>
<dbReference type="Proteomes" id="UP001154312">
    <property type="component" value="Unassembled WGS sequence"/>
</dbReference>
<dbReference type="RefSeq" id="WP_277444787.1">
    <property type="nucleotide sequence ID" value="NZ_JAKOAV010000028.1"/>
</dbReference>
<dbReference type="InterPro" id="IPR007546">
    <property type="entry name" value="DUF503"/>
</dbReference>
<organism evidence="1 2">
    <name type="scientific">Pelotomaculum isophthalicicum JI</name>
    <dbReference type="NCBI Taxonomy" id="947010"/>
    <lineage>
        <taxon>Bacteria</taxon>
        <taxon>Bacillati</taxon>
        <taxon>Bacillota</taxon>
        <taxon>Clostridia</taxon>
        <taxon>Eubacteriales</taxon>
        <taxon>Desulfotomaculaceae</taxon>
        <taxon>Pelotomaculum</taxon>
    </lineage>
</organism>
<proteinExistence type="predicted"/>
<dbReference type="Gene3D" id="3.30.70.1120">
    <property type="entry name" value="TT1725-like"/>
    <property type="match status" value="1"/>
</dbReference>
<dbReference type="EMBL" id="JAKOAV010000028">
    <property type="protein sequence ID" value="MDF9409331.1"/>
    <property type="molecule type" value="Genomic_DNA"/>
</dbReference>
<dbReference type="SUPFAM" id="SSF103007">
    <property type="entry name" value="Hypothetical protein TT1725"/>
    <property type="match status" value="1"/>
</dbReference>
<comment type="caution">
    <text evidence="1">The sequence shown here is derived from an EMBL/GenBank/DDBJ whole genome shotgun (WGS) entry which is preliminary data.</text>
</comment>
<sequence>MVVGVLTIELFIGEAHSLKEKRRVLKSVIMEARGRSFCFPLARGKQKERPLASQRPPLLLVGVTDSDFD</sequence>
<dbReference type="Pfam" id="PF04456">
    <property type="entry name" value="DUF503"/>
    <property type="match status" value="1"/>
</dbReference>
<evidence type="ECO:0000313" key="1">
    <source>
        <dbReference type="EMBL" id="MDF9409331.1"/>
    </source>
</evidence>
<name>A0A9X4H3T6_9FIRM</name>
<dbReference type="AlphaFoldDB" id="A0A9X4H3T6"/>